<evidence type="ECO:0000313" key="6">
    <source>
        <dbReference type="EMBL" id="SZX60741.1"/>
    </source>
</evidence>
<keyword evidence="7" id="KW-1185">Reference proteome</keyword>
<accession>A0A383V6I0</accession>
<organism evidence="6 7">
    <name type="scientific">Tetradesmus obliquus</name>
    <name type="common">Green alga</name>
    <name type="synonym">Acutodesmus obliquus</name>
    <dbReference type="NCBI Taxonomy" id="3088"/>
    <lineage>
        <taxon>Eukaryota</taxon>
        <taxon>Viridiplantae</taxon>
        <taxon>Chlorophyta</taxon>
        <taxon>core chlorophytes</taxon>
        <taxon>Chlorophyceae</taxon>
        <taxon>CS clade</taxon>
        <taxon>Sphaeropleales</taxon>
        <taxon>Scenedesmaceae</taxon>
        <taxon>Tetradesmus</taxon>
    </lineage>
</organism>
<dbReference type="EMBL" id="FNXT01000097">
    <property type="protein sequence ID" value="SZX60741.1"/>
    <property type="molecule type" value="Genomic_DNA"/>
</dbReference>
<dbReference type="Gene3D" id="3.40.50.12780">
    <property type="entry name" value="N-terminal domain of ligase-like"/>
    <property type="match status" value="1"/>
</dbReference>
<dbReference type="GO" id="GO:0016020">
    <property type="term" value="C:membrane"/>
    <property type="evidence" value="ECO:0007669"/>
    <property type="project" value="TreeGrafter"/>
</dbReference>
<dbReference type="AlphaFoldDB" id="A0A383V6I0"/>
<gene>
    <name evidence="6" type="ORF">BQ4739_LOCUS1265</name>
</gene>
<evidence type="ECO:0000256" key="4">
    <source>
        <dbReference type="SAM" id="MobiDB-lite"/>
    </source>
</evidence>
<dbReference type="GO" id="GO:0004467">
    <property type="term" value="F:long-chain fatty acid-CoA ligase activity"/>
    <property type="evidence" value="ECO:0007669"/>
    <property type="project" value="UniProtKB-EC"/>
</dbReference>
<feature type="region of interest" description="Disordered" evidence="4">
    <location>
        <begin position="50"/>
        <end position="74"/>
    </location>
</feature>
<evidence type="ECO:0000313" key="7">
    <source>
        <dbReference type="Proteomes" id="UP000256970"/>
    </source>
</evidence>
<feature type="region of interest" description="Disordered" evidence="4">
    <location>
        <begin position="251"/>
        <end position="303"/>
    </location>
</feature>
<feature type="compositionally biased region" description="Low complexity" evidence="4">
    <location>
        <begin position="251"/>
        <end position="262"/>
    </location>
</feature>
<dbReference type="STRING" id="3088.A0A383V6I0"/>
<dbReference type="Gene3D" id="3.30.300.30">
    <property type="match status" value="1"/>
</dbReference>
<comment type="catalytic activity">
    <reaction evidence="3">
        <text>a long-chain fatty acid + ATP + CoA = a long-chain fatty acyl-CoA + AMP + diphosphate</text>
        <dbReference type="Rhea" id="RHEA:15421"/>
        <dbReference type="ChEBI" id="CHEBI:30616"/>
        <dbReference type="ChEBI" id="CHEBI:33019"/>
        <dbReference type="ChEBI" id="CHEBI:57287"/>
        <dbReference type="ChEBI" id="CHEBI:57560"/>
        <dbReference type="ChEBI" id="CHEBI:83139"/>
        <dbReference type="ChEBI" id="CHEBI:456215"/>
        <dbReference type="EC" id="6.2.1.3"/>
    </reaction>
    <physiologicalReaction direction="left-to-right" evidence="3">
        <dbReference type="Rhea" id="RHEA:15422"/>
    </physiologicalReaction>
</comment>
<dbReference type="Proteomes" id="UP000256970">
    <property type="component" value="Unassembled WGS sequence"/>
</dbReference>
<dbReference type="InterPro" id="IPR000873">
    <property type="entry name" value="AMP-dep_synth/lig_dom"/>
</dbReference>
<protein>
    <recommendedName>
        <fullName evidence="5">AMP-dependent synthetase/ligase domain-containing protein</fullName>
    </recommendedName>
</protein>
<dbReference type="PANTHER" id="PTHR43272:SF33">
    <property type="entry name" value="AMP-BINDING DOMAIN-CONTAINING PROTEIN-RELATED"/>
    <property type="match status" value="1"/>
</dbReference>
<name>A0A383V6I0_TETOB</name>
<dbReference type="InterPro" id="IPR045851">
    <property type="entry name" value="AMP-bd_C_sf"/>
</dbReference>
<keyword evidence="1" id="KW-0547">Nucleotide-binding</keyword>
<evidence type="ECO:0000256" key="1">
    <source>
        <dbReference type="ARBA" id="ARBA00022741"/>
    </source>
</evidence>
<dbReference type="InterPro" id="IPR042099">
    <property type="entry name" value="ANL_N_sf"/>
</dbReference>
<dbReference type="GO" id="GO:0005524">
    <property type="term" value="F:ATP binding"/>
    <property type="evidence" value="ECO:0007669"/>
    <property type="project" value="UniProtKB-KW"/>
</dbReference>
<keyword evidence="2" id="KW-0067">ATP-binding</keyword>
<sequence>MEAPERSGRRLQVLEQQLNPQQLGQLLPAAGQQPEVPHASWRLQLSHTAAQAAQGLQEDSGSCQPDAASREEQLQPPCNMQQQQPKANPVPLLARFGPPCEAVATLHDCWQAAGGRFPAERALGWRLRDSSGRLQQQYSWMTFAQACEVRDALGSGLLAAGIPPGSGLGLYSSNCPHWVLLDAAAAAYSMVSVPLYDSLGPQAVQYIINHAELAAVGCSTAVLPKLLACLQHCPSVRLVVVWEAHAGASPVQQQAQQHSSSSNEALLQHASSSDNSRHPPTSCSSSASGEVHLQAQLPPGSDPKLLQQLPQGVACRLVSLQWLAGCGRQQPQPHVPPMPGDTATICYTSGTTGMPKGAVLSHGNLIANAAGSAALMAQQGAWGPGDTHLSFLPLAHIFERKNLTLALHYGLAIGFYSGDVRRVFEDAAVLRPSLLMAVPRVFNRLHDEVMAEVKQGSALRRRLFQAAYARKAAALEAGDASGGLPLLLERLAFGWVRQRLGGRVRYMTTGASPISAAVLTFLRVCITPAAVEGYGMTEAGCTISIGRPGDTSCGHVGLPLPCCEVALAELPALGYSTADRPHPRGEVCVRGPSVFRGYHRAPQATAQALDSQGWLHTGDVGEWLPGGRLRLIDRKKSLFKLAQGEYVAPERLEAVYARSPLVLQVFVTGDSLQQQPVAVVVPDPAALQRWAAQHSTQHKLQGMLDLCAEPAAVQAVHGSLLQQAAEAGLQGYEAVAGVVLVPQPFSVENGLLTPTQKLRRQVARQRFADAVQAVYCSLPGSRRSEA</sequence>
<dbReference type="PANTHER" id="PTHR43272">
    <property type="entry name" value="LONG-CHAIN-FATTY-ACID--COA LIGASE"/>
    <property type="match status" value="1"/>
</dbReference>
<evidence type="ECO:0000256" key="3">
    <source>
        <dbReference type="ARBA" id="ARBA00024484"/>
    </source>
</evidence>
<feature type="domain" description="AMP-dependent synthetase/ligase" evidence="5">
    <location>
        <begin position="125"/>
        <end position="599"/>
    </location>
</feature>
<evidence type="ECO:0000256" key="2">
    <source>
        <dbReference type="ARBA" id="ARBA00022840"/>
    </source>
</evidence>
<dbReference type="SUPFAM" id="SSF56801">
    <property type="entry name" value="Acetyl-CoA synthetase-like"/>
    <property type="match status" value="1"/>
</dbReference>
<dbReference type="PROSITE" id="PS00455">
    <property type="entry name" value="AMP_BINDING"/>
    <property type="match status" value="1"/>
</dbReference>
<proteinExistence type="predicted"/>
<dbReference type="Pfam" id="PF00501">
    <property type="entry name" value="AMP-binding"/>
    <property type="match status" value="1"/>
</dbReference>
<reference evidence="6 7" key="1">
    <citation type="submission" date="2016-10" db="EMBL/GenBank/DDBJ databases">
        <authorList>
            <person name="Cai Z."/>
        </authorList>
    </citation>
    <scope>NUCLEOTIDE SEQUENCE [LARGE SCALE GENOMIC DNA]</scope>
</reference>
<evidence type="ECO:0000259" key="5">
    <source>
        <dbReference type="Pfam" id="PF00501"/>
    </source>
</evidence>
<feature type="compositionally biased region" description="Polar residues" evidence="4">
    <location>
        <begin position="263"/>
        <end position="288"/>
    </location>
</feature>
<dbReference type="InterPro" id="IPR020845">
    <property type="entry name" value="AMP-binding_CS"/>
</dbReference>
<dbReference type="GO" id="GO:0005783">
    <property type="term" value="C:endoplasmic reticulum"/>
    <property type="evidence" value="ECO:0007669"/>
    <property type="project" value="TreeGrafter"/>
</dbReference>